<comment type="subcellular location">
    <subcellularLocation>
        <location evidence="1">Mitochondrion membrane</location>
        <topology evidence="1">Multi-pass membrane protein</topology>
    </subcellularLocation>
</comment>
<feature type="transmembrane region" description="Helical" evidence="16">
    <location>
        <begin position="148"/>
        <end position="170"/>
    </location>
</feature>
<keyword evidence="9" id="KW-0249">Electron transport</keyword>
<reference evidence="17" key="2">
    <citation type="submission" date="2014-12" db="EMBL/GenBank/DDBJ databases">
        <title>Complete mitochondrial genome of Nephrops norvegicus.</title>
        <authorList>
            <person name="Gan H.M."/>
            <person name="Tan M.H."/>
            <person name="Austin C.M."/>
        </authorList>
    </citation>
    <scope>NUCLEOTIDE SEQUENCE</scope>
</reference>
<evidence type="ECO:0000256" key="2">
    <source>
        <dbReference type="ARBA" id="ARBA00005698"/>
    </source>
</evidence>
<evidence type="ECO:0000256" key="16">
    <source>
        <dbReference type="SAM" id="Phobius"/>
    </source>
</evidence>
<keyword evidence="13 16" id="KW-0472">Membrane</keyword>
<evidence type="ECO:0000256" key="15">
    <source>
        <dbReference type="ARBA" id="ARBA00049551"/>
    </source>
</evidence>
<protein>
    <recommendedName>
        <fullName evidence="4">NADH-ubiquinone oxidoreductase chain 6</fullName>
        <ecNumber evidence="3">7.1.1.2</ecNumber>
    </recommendedName>
    <alternativeName>
        <fullName evidence="14">NADH dehydrogenase subunit 6</fullName>
    </alternativeName>
</protein>
<keyword evidence="11" id="KW-0520">NAD</keyword>
<evidence type="ECO:0000256" key="14">
    <source>
        <dbReference type="ARBA" id="ARBA00031019"/>
    </source>
</evidence>
<evidence type="ECO:0000256" key="1">
    <source>
        <dbReference type="ARBA" id="ARBA00004225"/>
    </source>
</evidence>
<name>A0A0A8WDX0_NEPNO</name>
<reference evidence="17" key="1">
    <citation type="submission" date="2014-11" db="EMBL/GenBank/DDBJ databases">
        <authorList>
            <person name="Gan H."/>
        </authorList>
    </citation>
    <scope>NUCLEOTIDE SEQUENCE</scope>
</reference>
<evidence type="ECO:0000256" key="6">
    <source>
        <dbReference type="ARBA" id="ARBA00022660"/>
    </source>
</evidence>
<dbReference type="PANTHER" id="PTHR11435:SF1">
    <property type="entry name" value="NADH-UBIQUINONE OXIDOREDUCTASE CHAIN 6"/>
    <property type="match status" value="1"/>
</dbReference>
<keyword evidence="12 17" id="KW-0496">Mitochondrion</keyword>
<dbReference type="InterPro" id="IPR050269">
    <property type="entry name" value="ComplexI_Subunit6"/>
</dbReference>
<keyword evidence="6" id="KW-0679">Respiratory chain</keyword>
<evidence type="ECO:0000256" key="13">
    <source>
        <dbReference type="ARBA" id="ARBA00023136"/>
    </source>
</evidence>
<dbReference type="GO" id="GO:0008137">
    <property type="term" value="F:NADH dehydrogenase (ubiquinone) activity"/>
    <property type="evidence" value="ECO:0007669"/>
    <property type="project" value="UniProtKB-EC"/>
</dbReference>
<feature type="transmembrane region" description="Helical" evidence="16">
    <location>
        <begin position="87"/>
        <end position="106"/>
    </location>
</feature>
<dbReference type="AlphaFoldDB" id="A0A0A8WDX0"/>
<comment type="catalytic activity">
    <reaction evidence="15">
        <text>a ubiquinone + NADH + 5 H(+)(in) = a ubiquinol + NAD(+) + 4 H(+)(out)</text>
        <dbReference type="Rhea" id="RHEA:29091"/>
        <dbReference type="Rhea" id="RHEA-COMP:9565"/>
        <dbReference type="Rhea" id="RHEA-COMP:9566"/>
        <dbReference type="ChEBI" id="CHEBI:15378"/>
        <dbReference type="ChEBI" id="CHEBI:16389"/>
        <dbReference type="ChEBI" id="CHEBI:17976"/>
        <dbReference type="ChEBI" id="CHEBI:57540"/>
        <dbReference type="ChEBI" id="CHEBI:57945"/>
        <dbReference type="EC" id="7.1.1.2"/>
    </reaction>
</comment>
<organism evidence="17">
    <name type="scientific">Nephrops norvegicus</name>
    <name type="common">Norway lobster</name>
    <dbReference type="NCBI Taxonomy" id="6829"/>
    <lineage>
        <taxon>Eukaryota</taxon>
        <taxon>Metazoa</taxon>
        <taxon>Ecdysozoa</taxon>
        <taxon>Arthropoda</taxon>
        <taxon>Crustacea</taxon>
        <taxon>Multicrustacea</taxon>
        <taxon>Malacostraca</taxon>
        <taxon>Eumalacostraca</taxon>
        <taxon>Eucarida</taxon>
        <taxon>Decapoda</taxon>
        <taxon>Pleocyemata</taxon>
        <taxon>Astacidea</taxon>
        <taxon>Nephropoidea</taxon>
        <taxon>Nephropidae</taxon>
        <taxon>Nephrops</taxon>
    </lineage>
</organism>
<keyword evidence="7 16" id="KW-0812">Transmembrane</keyword>
<feature type="transmembrane region" description="Helical" evidence="16">
    <location>
        <begin position="54"/>
        <end position="75"/>
    </location>
</feature>
<evidence type="ECO:0000313" key="17">
    <source>
        <dbReference type="EMBL" id="CEK40204.1"/>
    </source>
</evidence>
<evidence type="ECO:0000256" key="5">
    <source>
        <dbReference type="ARBA" id="ARBA00022448"/>
    </source>
</evidence>
<feature type="transmembrane region" description="Helical" evidence="16">
    <location>
        <begin position="6"/>
        <end position="22"/>
    </location>
</feature>
<sequence>MKLFSEILFFILPLIFTTALLFTRLIHPLSMGLTLLMQTVMISLASGLNNNSFWFSYILFLIFLGAMLVLFIYVASLASNEPFKFSTTALMITLGVSFFLTATMLLKDPLYGTPDISILSSSVALDMFSLDTTSSLVSTIYSPPTMSFTLFMVLYLLLTLIVIVKIVNLYSSPLRLSY</sequence>
<evidence type="ECO:0000256" key="9">
    <source>
        <dbReference type="ARBA" id="ARBA00022982"/>
    </source>
</evidence>
<keyword evidence="10 16" id="KW-1133">Transmembrane helix</keyword>
<keyword evidence="8" id="KW-1278">Translocase</keyword>
<evidence type="ECO:0000256" key="7">
    <source>
        <dbReference type="ARBA" id="ARBA00022692"/>
    </source>
</evidence>
<evidence type="ECO:0000256" key="12">
    <source>
        <dbReference type="ARBA" id="ARBA00023128"/>
    </source>
</evidence>
<evidence type="ECO:0000256" key="8">
    <source>
        <dbReference type="ARBA" id="ARBA00022967"/>
    </source>
</evidence>
<dbReference type="PANTHER" id="PTHR11435">
    <property type="entry name" value="NADH UBIQUINONE OXIDOREDUCTASE SUBUNIT ND6"/>
    <property type="match status" value="1"/>
</dbReference>
<evidence type="ECO:0000256" key="10">
    <source>
        <dbReference type="ARBA" id="ARBA00022989"/>
    </source>
</evidence>
<dbReference type="GO" id="GO:0031966">
    <property type="term" value="C:mitochondrial membrane"/>
    <property type="evidence" value="ECO:0007669"/>
    <property type="project" value="UniProtKB-SubCell"/>
</dbReference>
<dbReference type="EC" id="7.1.1.2" evidence="3"/>
<proteinExistence type="inferred from homology"/>
<evidence type="ECO:0000256" key="4">
    <source>
        <dbReference type="ARBA" id="ARBA00021095"/>
    </source>
</evidence>
<evidence type="ECO:0000256" key="3">
    <source>
        <dbReference type="ARBA" id="ARBA00012944"/>
    </source>
</evidence>
<dbReference type="EMBL" id="LN681403">
    <property type="protein sequence ID" value="CEK40204.1"/>
    <property type="molecule type" value="Genomic_DNA"/>
</dbReference>
<keyword evidence="5" id="KW-0813">Transport</keyword>
<gene>
    <name evidence="17" type="primary">nad6</name>
</gene>
<comment type="similarity">
    <text evidence="2">Belongs to the complex I subunit 6 family.</text>
</comment>
<evidence type="ECO:0000256" key="11">
    <source>
        <dbReference type="ARBA" id="ARBA00023027"/>
    </source>
</evidence>
<geneLocation type="mitochondrion" evidence="17"/>
<accession>A0A0A8WDX0</accession>